<dbReference type="RefSeq" id="WP_206578379.1">
    <property type="nucleotide sequence ID" value="NZ_JAFKCT010000004.1"/>
</dbReference>
<keyword evidence="3" id="KW-1185">Reference proteome</keyword>
<accession>A0ABS3C4R9</accession>
<keyword evidence="1" id="KW-1133">Transmembrane helix</keyword>
<evidence type="ECO:0000256" key="1">
    <source>
        <dbReference type="SAM" id="Phobius"/>
    </source>
</evidence>
<evidence type="ECO:0000313" key="2">
    <source>
        <dbReference type="EMBL" id="MBN7811601.1"/>
    </source>
</evidence>
<comment type="caution">
    <text evidence="2">The sequence shown here is derived from an EMBL/GenBank/DDBJ whole genome shotgun (WGS) entry which is preliminary data.</text>
</comment>
<feature type="transmembrane region" description="Helical" evidence="1">
    <location>
        <begin position="192"/>
        <end position="214"/>
    </location>
</feature>
<organism evidence="2 3">
    <name type="scientific">Algoriphagus oliviformis</name>
    <dbReference type="NCBI Taxonomy" id="2811231"/>
    <lineage>
        <taxon>Bacteria</taxon>
        <taxon>Pseudomonadati</taxon>
        <taxon>Bacteroidota</taxon>
        <taxon>Cytophagia</taxon>
        <taxon>Cytophagales</taxon>
        <taxon>Cyclobacteriaceae</taxon>
        <taxon>Algoriphagus</taxon>
    </lineage>
</organism>
<keyword evidence="1" id="KW-0472">Membrane</keyword>
<reference evidence="2 3" key="1">
    <citation type="submission" date="2021-03" db="EMBL/GenBank/DDBJ databases">
        <title>novel species isolated from a fishpond in China.</title>
        <authorList>
            <person name="Lu H."/>
            <person name="Cai Z."/>
        </authorList>
    </citation>
    <scope>NUCLEOTIDE SEQUENCE [LARGE SCALE GENOMIC DNA]</scope>
    <source>
        <strain evidence="2 3">H41</strain>
    </source>
</reference>
<sequence length="226" mass="26215">MRTLTQTELEQVKKAITAKGLSSAEILLEIYDHYVSHLERFGEGDFEGQLKELEEKFPYSYCHSLQAKFAKASKKEIFGLQWTIFKTYFTWPRFFATAFFLAFMLVVWDTIDNRTKGLTLLVPVVFSMLLTGWIFYKSYRKVKDIKGTLKSQTTIKSSYLDAILGQFSLLTSSLNLLIFVPKIFGTRNFFDSPYFLAISFFLLFGYVAYTLTLFEAWKIKSKTALI</sequence>
<gene>
    <name evidence="2" type="ORF">J0A68_11610</name>
</gene>
<feature type="transmembrane region" description="Helical" evidence="1">
    <location>
        <begin position="157"/>
        <end position="180"/>
    </location>
</feature>
<dbReference type="EMBL" id="JAFKCT010000004">
    <property type="protein sequence ID" value="MBN7811601.1"/>
    <property type="molecule type" value="Genomic_DNA"/>
</dbReference>
<evidence type="ECO:0000313" key="3">
    <source>
        <dbReference type="Proteomes" id="UP000664317"/>
    </source>
</evidence>
<feature type="transmembrane region" description="Helical" evidence="1">
    <location>
        <begin position="94"/>
        <end position="111"/>
    </location>
</feature>
<keyword evidence="1" id="KW-0812">Transmembrane</keyword>
<feature type="transmembrane region" description="Helical" evidence="1">
    <location>
        <begin position="117"/>
        <end position="136"/>
    </location>
</feature>
<dbReference type="Proteomes" id="UP000664317">
    <property type="component" value="Unassembled WGS sequence"/>
</dbReference>
<protein>
    <submittedName>
        <fullName evidence="2">Uncharacterized protein</fullName>
    </submittedName>
</protein>
<name>A0ABS3C4R9_9BACT</name>
<proteinExistence type="predicted"/>